<gene>
    <name evidence="1" type="ORF">IEO21_04977</name>
</gene>
<sequence>MSSTALSLNILDSTTGVTIVSPAANLALNALASLSPLEHLKRGDKDQASTLTILEETSGVMDVRVHNTLQNRYNELAETRAGLANMGSFEAFRKRKDLMKYATDAAQLNAAIMGHPFHHVIGVDLRGGTGAGPTRINSYIISRAGASQLRHSLMILYVCL</sequence>
<proteinExistence type="predicted"/>
<organism evidence="1 2">
    <name type="scientific">Rhodonia placenta</name>
    <dbReference type="NCBI Taxonomy" id="104341"/>
    <lineage>
        <taxon>Eukaryota</taxon>
        <taxon>Fungi</taxon>
        <taxon>Dikarya</taxon>
        <taxon>Basidiomycota</taxon>
        <taxon>Agaricomycotina</taxon>
        <taxon>Agaricomycetes</taxon>
        <taxon>Polyporales</taxon>
        <taxon>Adustoporiaceae</taxon>
        <taxon>Rhodonia</taxon>
    </lineage>
</organism>
<dbReference type="AlphaFoldDB" id="A0A8H7U217"/>
<reference evidence="1" key="2">
    <citation type="journal article" name="Front. Microbiol.">
        <title>Degradative Capacity of Two Strains of Rhodonia placenta: From Phenotype to Genotype.</title>
        <authorList>
            <person name="Kolle M."/>
            <person name="Horta M.A.C."/>
            <person name="Nowrousian M."/>
            <person name="Ohm R.A."/>
            <person name="Benz J.P."/>
            <person name="Pilgard A."/>
        </authorList>
    </citation>
    <scope>NUCLEOTIDE SEQUENCE</scope>
    <source>
        <strain evidence="1">FPRL280</strain>
    </source>
</reference>
<evidence type="ECO:0000313" key="1">
    <source>
        <dbReference type="EMBL" id="KAF9814682.1"/>
    </source>
</evidence>
<dbReference type="Proteomes" id="UP000639403">
    <property type="component" value="Unassembled WGS sequence"/>
</dbReference>
<accession>A0A8H7U217</accession>
<comment type="caution">
    <text evidence="1">The sequence shown here is derived from an EMBL/GenBank/DDBJ whole genome shotgun (WGS) entry which is preliminary data.</text>
</comment>
<reference evidence="1" key="1">
    <citation type="submission" date="2020-11" db="EMBL/GenBank/DDBJ databases">
        <authorList>
            <person name="Koelle M."/>
            <person name="Horta M.A.C."/>
            <person name="Nowrousian M."/>
            <person name="Ohm R.A."/>
            <person name="Benz P."/>
            <person name="Pilgard A."/>
        </authorList>
    </citation>
    <scope>NUCLEOTIDE SEQUENCE</scope>
    <source>
        <strain evidence="1">FPRL280</strain>
    </source>
</reference>
<protein>
    <submittedName>
        <fullName evidence="1">Uncharacterized protein</fullName>
    </submittedName>
</protein>
<evidence type="ECO:0000313" key="2">
    <source>
        <dbReference type="Proteomes" id="UP000639403"/>
    </source>
</evidence>
<name>A0A8H7U217_9APHY</name>
<dbReference type="EMBL" id="JADOXO010000082">
    <property type="protein sequence ID" value="KAF9814682.1"/>
    <property type="molecule type" value="Genomic_DNA"/>
</dbReference>